<dbReference type="STRING" id="690879.TSACC_3493"/>
<evidence type="ECO:0000313" key="4">
    <source>
        <dbReference type="EMBL" id="GAT35428.1"/>
    </source>
</evidence>
<reference evidence="5" key="1">
    <citation type="journal article" date="2017" name="Genome Announc.">
        <title>Draft Genome Sequence of Terrimicrobium sacchariphilum NM-5T, a Facultative Anaerobic Soil Bacterium of the Class Spartobacteria.</title>
        <authorList>
            <person name="Qiu Y.L."/>
            <person name="Tourlousse D.M."/>
            <person name="Matsuura N."/>
            <person name="Ohashi A."/>
            <person name="Sekiguchi Y."/>
        </authorList>
    </citation>
    <scope>NUCLEOTIDE SEQUENCE [LARGE SCALE GENOMIC DNA]</scope>
    <source>
        <strain evidence="5">NM-5</strain>
    </source>
</reference>
<dbReference type="AlphaFoldDB" id="A0A146GG49"/>
<dbReference type="InterPro" id="IPR003305">
    <property type="entry name" value="CenC_carb-bd"/>
</dbReference>
<keyword evidence="5" id="KW-1185">Reference proteome</keyword>
<feature type="domain" description="CBM-cenC" evidence="3">
    <location>
        <begin position="32"/>
        <end position="161"/>
    </location>
</feature>
<dbReference type="InterPro" id="IPR008979">
    <property type="entry name" value="Galactose-bd-like_sf"/>
</dbReference>
<evidence type="ECO:0000256" key="2">
    <source>
        <dbReference type="SAM" id="SignalP"/>
    </source>
</evidence>
<evidence type="ECO:0000313" key="5">
    <source>
        <dbReference type="Proteomes" id="UP000076023"/>
    </source>
</evidence>
<dbReference type="EMBL" id="BDCO01000003">
    <property type="protein sequence ID" value="GAT35428.1"/>
    <property type="molecule type" value="Genomic_DNA"/>
</dbReference>
<name>A0A146GG49_TERSA</name>
<keyword evidence="2" id="KW-0732">Signal</keyword>
<dbReference type="SUPFAM" id="SSF49785">
    <property type="entry name" value="Galactose-binding domain-like"/>
    <property type="match status" value="1"/>
</dbReference>
<gene>
    <name evidence="4" type="ORF">TSACC_3493</name>
</gene>
<comment type="caution">
    <text evidence="4">The sequence shown here is derived from an EMBL/GenBank/DDBJ whole genome shotgun (WGS) entry which is preliminary data.</text>
</comment>
<dbReference type="RefSeq" id="WP_075081239.1">
    <property type="nucleotide sequence ID" value="NZ_BDCO01000003.1"/>
</dbReference>
<dbReference type="GO" id="GO:0016798">
    <property type="term" value="F:hydrolase activity, acting on glycosyl bonds"/>
    <property type="evidence" value="ECO:0007669"/>
    <property type="project" value="InterPro"/>
</dbReference>
<dbReference type="Proteomes" id="UP000076023">
    <property type="component" value="Unassembled WGS sequence"/>
</dbReference>
<evidence type="ECO:0000256" key="1">
    <source>
        <dbReference type="ARBA" id="ARBA00022801"/>
    </source>
</evidence>
<organism evidence="4 5">
    <name type="scientific">Terrimicrobium sacchariphilum</name>
    <dbReference type="NCBI Taxonomy" id="690879"/>
    <lineage>
        <taxon>Bacteria</taxon>
        <taxon>Pseudomonadati</taxon>
        <taxon>Verrucomicrobiota</taxon>
        <taxon>Terrimicrobiia</taxon>
        <taxon>Terrimicrobiales</taxon>
        <taxon>Terrimicrobiaceae</taxon>
        <taxon>Terrimicrobium</taxon>
    </lineage>
</organism>
<feature type="chain" id="PRO_5007524829" evidence="2">
    <location>
        <begin position="32"/>
        <end position="181"/>
    </location>
</feature>
<evidence type="ECO:0000259" key="3">
    <source>
        <dbReference type="Pfam" id="PF02018"/>
    </source>
</evidence>
<sequence length="181" mass="19628">MKTLKMTASLRFLRAAALSGLVMLAASSTYSQTILNPGFEEGLSDWIPRMDRNMSTASAEAAHSGSFGLRIVDQDEKQGSGLLSLTTDAEAGKKYELSFWYRTTSGEGSVQVSLFFVNQDGKPLQKKPPTVLTDKSPEWKRFSVVAVAPEGTSGMFIQIHSVNAGTVVADLDDFELKEVAN</sequence>
<dbReference type="Gene3D" id="2.60.120.260">
    <property type="entry name" value="Galactose-binding domain-like"/>
    <property type="match status" value="1"/>
</dbReference>
<protein>
    <submittedName>
        <fullName evidence="4">Carbohydrate binding domain-containing protein</fullName>
    </submittedName>
</protein>
<dbReference type="Pfam" id="PF02018">
    <property type="entry name" value="CBM_4_9"/>
    <property type="match status" value="1"/>
</dbReference>
<dbReference type="OrthoDB" id="190144at2"/>
<feature type="signal peptide" evidence="2">
    <location>
        <begin position="1"/>
        <end position="31"/>
    </location>
</feature>
<dbReference type="InParanoid" id="A0A146GG49"/>
<accession>A0A146GG49</accession>
<keyword evidence="1" id="KW-0378">Hydrolase</keyword>
<proteinExistence type="predicted"/>